<sequence length="494" mass="50687">MSLRIRAAFTAAAATAVLAPSMFTAANAAPVPPPSQDPFYATAAQPDAAPGDVIDHRDVALPGLGSATQLLYRTTDEQRHPSTTVTTVLNPAGAATKGIVAYLSFYDGLGEVCDPSYTLQGGGNGPGQEAQVIGLLVQQGYAVTVPDFEGRDHHWAAGDESGWSTLDAIRATEQQLGVSASTKVALAGYSGGSIAGEWATELAPTYAPELNLVGTAIGGVPADLGHVVSYTNGSAAWAGVIPAAMVSLGRAFDIDFTPYLTQRGLDDTDAIKDSCIADFNAAESGVRLSDLLKPEYASFLDIPVVDGIVNHLRMGTHGTPKAPMMMVNGNADGTGDGVMVAADVKALADRYCAKGVTVSYTELPGATHTAAGQTFVFSALAYIADRFAGKAAPSTCPVPAPKPAGPKSVTASIKGHSKAHRDVVVVTAPGAVGAKVALTRFGRRGPVARGTIGADGTATISVADHNGSRRTRYRAVVGATSATRGTTTRVLKLR</sequence>
<dbReference type="PANTHER" id="PTHR34853">
    <property type="match status" value="1"/>
</dbReference>
<proteinExistence type="predicted"/>
<evidence type="ECO:0000313" key="3">
    <source>
        <dbReference type="Proteomes" id="UP000198832"/>
    </source>
</evidence>
<reference evidence="2 3" key="1">
    <citation type="submission" date="2016-10" db="EMBL/GenBank/DDBJ databases">
        <authorList>
            <person name="de Groot N.N."/>
        </authorList>
    </citation>
    <scope>NUCLEOTIDE SEQUENCE [LARGE SCALE GENOMIC DNA]</scope>
    <source>
        <strain evidence="2 3">CGMCC 1.7056</strain>
    </source>
</reference>
<dbReference type="GO" id="GO:0016042">
    <property type="term" value="P:lipid catabolic process"/>
    <property type="evidence" value="ECO:0007669"/>
    <property type="project" value="InterPro"/>
</dbReference>
<feature type="signal peptide" evidence="1">
    <location>
        <begin position="1"/>
        <end position="28"/>
    </location>
</feature>
<dbReference type="Gene3D" id="1.10.260.130">
    <property type="match status" value="1"/>
</dbReference>
<accession>A0A1I1L4B3</accession>
<dbReference type="GO" id="GO:0004806">
    <property type="term" value="F:triacylglycerol lipase activity"/>
    <property type="evidence" value="ECO:0007669"/>
    <property type="project" value="InterPro"/>
</dbReference>
<gene>
    <name evidence="2" type="ORF">SAMN04487968_109141</name>
</gene>
<dbReference type="Gene3D" id="3.40.50.1820">
    <property type="entry name" value="alpha/beta hydrolase"/>
    <property type="match status" value="1"/>
</dbReference>
<dbReference type="Proteomes" id="UP000198832">
    <property type="component" value="Unassembled WGS sequence"/>
</dbReference>
<dbReference type="EMBL" id="FOLB01000009">
    <property type="protein sequence ID" value="SFC67805.1"/>
    <property type="molecule type" value="Genomic_DNA"/>
</dbReference>
<keyword evidence="3" id="KW-1185">Reference proteome</keyword>
<dbReference type="InterPro" id="IPR029058">
    <property type="entry name" value="AB_hydrolase_fold"/>
</dbReference>
<organism evidence="2 3">
    <name type="scientific">Nocardioides terrae</name>
    <dbReference type="NCBI Taxonomy" id="574651"/>
    <lineage>
        <taxon>Bacteria</taxon>
        <taxon>Bacillati</taxon>
        <taxon>Actinomycetota</taxon>
        <taxon>Actinomycetes</taxon>
        <taxon>Propionibacteriales</taxon>
        <taxon>Nocardioidaceae</taxon>
        <taxon>Nocardioides</taxon>
    </lineage>
</organism>
<dbReference type="PANTHER" id="PTHR34853:SF1">
    <property type="entry name" value="LIPASE 5"/>
    <property type="match status" value="1"/>
</dbReference>
<feature type="chain" id="PRO_5011698496" evidence="1">
    <location>
        <begin position="29"/>
        <end position="494"/>
    </location>
</feature>
<evidence type="ECO:0000313" key="2">
    <source>
        <dbReference type="EMBL" id="SFC67805.1"/>
    </source>
</evidence>
<dbReference type="AlphaFoldDB" id="A0A1I1L4B3"/>
<dbReference type="SUPFAM" id="SSF53474">
    <property type="entry name" value="alpha/beta-Hydrolases"/>
    <property type="match status" value="1"/>
</dbReference>
<dbReference type="STRING" id="574651.SAMN04487968_109141"/>
<evidence type="ECO:0000256" key="1">
    <source>
        <dbReference type="SAM" id="SignalP"/>
    </source>
</evidence>
<dbReference type="RefSeq" id="WP_091124583.1">
    <property type="nucleotide sequence ID" value="NZ_FOLB01000009.1"/>
</dbReference>
<keyword evidence="1" id="KW-0732">Signal</keyword>
<dbReference type="OrthoDB" id="9798122at2"/>
<name>A0A1I1L4B3_9ACTN</name>
<dbReference type="Pfam" id="PF03583">
    <property type="entry name" value="LIP"/>
    <property type="match status" value="1"/>
</dbReference>
<dbReference type="InterPro" id="IPR005152">
    <property type="entry name" value="Lipase_secreted"/>
</dbReference>
<protein>
    <submittedName>
        <fullName evidence="2">Secretory lipase</fullName>
    </submittedName>
</protein>